<name>L7ULH6_MYXSD</name>
<dbReference type="STRING" id="1278073.MYSTI_07591"/>
<gene>
    <name evidence="2" type="ordered locus">MYSTI_07591</name>
</gene>
<feature type="chain" id="PRO_5003984191" description="Lipoprotein" evidence="1">
    <location>
        <begin position="21"/>
        <end position="511"/>
    </location>
</feature>
<dbReference type="AlphaFoldDB" id="L7ULH6"/>
<dbReference type="PROSITE" id="PS51257">
    <property type="entry name" value="PROKAR_LIPOPROTEIN"/>
    <property type="match status" value="1"/>
</dbReference>
<evidence type="ECO:0000313" key="2">
    <source>
        <dbReference type="EMBL" id="AGC48863.1"/>
    </source>
</evidence>
<reference evidence="2 3" key="1">
    <citation type="journal article" date="2013" name="Genome Announc.">
        <title>Complete genome sequence of Myxococcus stipitatus strain DSM 14675, a fruiting myxobacterium.</title>
        <authorList>
            <person name="Huntley S."/>
            <person name="Kneip S."/>
            <person name="Treuner-Lange A."/>
            <person name="Sogaard-Andersen L."/>
        </authorList>
    </citation>
    <scope>NUCLEOTIDE SEQUENCE [LARGE SCALE GENOMIC DNA]</scope>
    <source>
        <strain evidence="3">DSM 14675 / JCM 12634 / Mx s8</strain>
    </source>
</reference>
<dbReference type="PATRIC" id="fig|1278073.3.peg.7719"/>
<evidence type="ECO:0000256" key="1">
    <source>
        <dbReference type="SAM" id="SignalP"/>
    </source>
</evidence>
<protein>
    <recommendedName>
        <fullName evidence="4">Lipoprotein</fullName>
    </recommendedName>
</protein>
<dbReference type="KEGG" id="msd:MYSTI_07591"/>
<dbReference type="EMBL" id="CP004025">
    <property type="protein sequence ID" value="AGC48863.1"/>
    <property type="molecule type" value="Genomic_DNA"/>
</dbReference>
<accession>L7ULH6</accession>
<dbReference type="RefSeq" id="WP_015353116.1">
    <property type="nucleotide sequence ID" value="NC_020126.1"/>
</dbReference>
<evidence type="ECO:0008006" key="4">
    <source>
        <dbReference type="Google" id="ProtNLM"/>
    </source>
</evidence>
<feature type="signal peptide" evidence="1">
    <location>
        <begin position="1"/>
        <end position="20"/>
    </location>
</feature>
<keyword evidence="1" id="KW-0732">Signal</keyword>
<organism evidence="2 3">
    <name type="scientific">Myxococcus stipitatus (strain DSM 14675 / JCM 12634 / Mx s8)</name>
    <dbReference type="NCBI Taxonomy" id="1278073"/>
    <lineage>
        <taxon>Bacteria</taxon>
        <taxon>Pseudomonadati</taxon>
        <taxon>Myxococcota</taxon>
        <taxon>Myxococcia</taxon>
        <taxon>Myxococcales</taxon>
        <taxon>Cystobacterineae</taxon>
        <taxon>Myxococcaceae</taxon>
        <taxon>Myxococcus</taxon>
    </lineage>
</organism>
<keyword evidence="3" id="KW-1185">Reference proteome</keyword>
<proteinExistence type="predicted"/>
<sequence>MSRRQSIPHVLGLLMFTAGAVGCGTDEHLPTVPQAPASALESAASAVSSSDVCVEVIHWAKSRQLCKPRGYDIGTLLADFKPTQEAMCNTFTDATIRSDCHARPPYVFIPKGSSTNPGDWVAGTEQVQHYFRTSASASTAVYERSLEKLDEIADDMLGPARSELERREKSVANSRSHLGDALKARADADRGVAVATLGTQRETLNAYRSAFNVYQGSVQALEPQVTTLFNTFVTFRDGEAAVFAQLQDIAQRASTATLAQLAPLQMELVALSRAESQAPQQLWLDTRRLAHTLSQLHVEHHRKMDPYAAFLTQNNIPRVDLTARSGAILNSISSYTDARYARVAEAVKKLLAGLTERQGALVSSQANADTRQTLATAAMLKASETFLANANTRTTALWQMPPKSTKLKLFFLSAKHVDFESILQLEPLCMHVSPTSTAWMETGCIALRRQFTSARNYVNTTLPNMVRLNVTQMRRAGVSETHLADVETHLANANLRQAVLAHDAALRASDL</sequence>
<dbReference type="OrthoDB" id="5518075at2"/>
<dbReference type="HOGENOM" id="CLU_040916_0_0_7"/>
<dbReference type="eggNOG" id="ENOG50316JG">
    <property type="taxonomic scope" value="Bacteria"/>
</dbReference>
<dbReference type="Proteomes" id="UP000011131">
    <property type="component" value="Chromosome"/>
</dbReference>
<evidence type="ECO:0000313" key="3">
    <source>
        <dbReference type="Proteomes" id="UP000011131"/>
    </source>
</evidence>